<evidence type="ECO:0000313" key="9">
    <source>
        <dbReference type="Proteomes" id="UP000326950"/>
    </source>
</evidence>
<keyword evidence="4 5" id="KW-0539">Nucleus</keyword>
<protein>
    <recommendedName>
        <fullName evidence="10">Paired amphipathic helix</fullName>
    </recommendedName>
</protein>
<evidence type="ECO:0000256" key="2">
    <source>
        <dbReference type="ARBA" id="ARBA00022491"/>
    </source>
</evidence>
<dbReference type="FunFam" id="1.20.1160.11:FF:000003">
    <property type="entry name" value="Paired amphipathic helix SIN3-like protein"/>
    <property type="match status" value="1"/>
</dbReference>
<dbReference type="GO" id="GO:0003714">
    <property type="term" value="F:transcription corepressor activity"/>
    <property type="evidence" value="ECO:0007669"/>
    <property type="project" value="InterPro"/>
</dbReference>
<dbReference type="SUPFAM" id="SSF47762">
    <property type="entry name" value="PAH2 domain"/>
    <property type="match status" value="1"/>
</dbReference>
<organism evidence="8 9">
    <name type="scientific">Aspergillus tamarii</name>
    <dbReference type="NCBI Taxonomy" id="41984"/>
    <lineage>
        <taxon>Eukaryota</taxon>
        <taxon>Fungi</taxon>
        <taxon>Dikarya</taxon>
        <taxon>Ascomycota</taxon>
        <taxon>Pezizomycotina</taxon>
        <taxon>Eurotiomycetes</taxon>
        <taxon>Eurotiomycetidae</taxon>
        <taxon>Eurotiales</taxon>
        <taxon>Aspergillaceae</taxon>
        <taxon>Aspergillus</taxon>
        <taxon>Aspergillus subgen. Circumdati</taxon>
    </lineage>
</organism>
<dbReference type="InterPro" id="IPR003822">
    <property type="entry name" value="PAH"/>
</dbReference>
<proteinExistence type="predicted"/>
<dbReference type="GO" id="GO:0000122">
    <property type="term" value="P:negative regulation of transcription by RNA polymerase II"/>
    <property type="evidence" value="ECO:0007669"/>
    <property type="project" value="TreeGrafter"/>
</dbReference>
<dbReference type="PANTHER" id="PTHR12346:SF0">
    <property type="entry name" value="SIN3A, ISOFORM G"/>
    <property type="match status" value="1"/>
</dbReference>
<gene>
    <name evidence="8" type="ORF">BDV40DRAFT_294350</name>
</gene>
<keyword evidence="2" id="KW-0678">Repressor</keyword>
<evidence type="ECO:0000256" key="5">
    <source>
        <dbReference type="PROSITE-ProRule" id="PRU00810"/>
    </source>
</evidence>
<dbReference type="InterPro" id="IPR036600">
    <property type="entry name" value="PAH_sf"/>
</dbReference>
<feature type="signal peptide" evidence="7">
    <location>
        <begin position="1"/>
        <end position="25"/>
    </location>
</feature>
<dbReference type="EMBL" id="ML738914">
    <property type="protein sequence ID" value="KAE8155397.1"/>
    <property type="molecule type" value="Genomic_DNA"/>
</dbReference>
<feature type="chain" id="PRO_5024960254" description="Paired amphipathic helix" evidence="7">
    <location>
        <begin position="26"/>
        <end position="217"/>
    </location>
</feature>
<dbReference type="Pfam" id="PF02671">
    <property type="entry name" value="PAH"/>
    <property type="match status" value="1"/>
</dbReference>
<evidence type="ECO:0000256" key="7">
    <source>
        <dbReference type="SAM" id="SignalP"/>
    </source>
</evidence>
<evidence type="ECO:0008006" key="10">
    <source>
        <dbReference type="Google" id="ProtNLM"/>
    </source>
</evidence>
<evidence type="ECO:0000313" key="8">
    <source>
        <dbReference type="EMBL" id="KAE8155397.1"/>
    </source>
</evidence>
<dbReference type="Gene3D" id="1.20.1160.11">
    <property type="entry name" value="Paired amphipathic helix"/>
    <property type="match status" value="1"/>
</dbReference>
<feature type="region of interest" description="Disordered" evidence="6">
    <location>
        <begin position="81"/>
        <end position="140"/>
    </location>
</feature>
<evidence type="ECO:0000256" key="1">
    <source>
        <dbReference type="ARBA" id="ARBA00004123"/>
    </source>
</evidence>
<dbReference type="GO" id="GO:0070822">
    <property type="term" value="C:Sin3-type complex"/>
    <property type="evidence" value="ECO:0007669"/>
    <property type="project" value="TreeGrafter"/>
</dbReference>
<evidence type="ECO:0000256" key="6">
    <source>
        <dbReference type="SAM" id="MobiDB-lite"/>
    </source>
</evidence>
<keyword evidence="9" id="KW-1185">Reference proteome</keyword>
<dbReference type="OrthoDB" id="10265969at2759"/>
<name>A0A5N6U9Y0_ASPTM</name>
<keyword evidence="7" id="KW-0732">Signal</keyword>
<dbReference type="PANTHER" id="PTHR12346">
    <property type="entry name" value="SIN3B-RELATED"/>
    <property type="match status" value="1"/>
</dbReference>
<keyword evidence="3" id="KW-0677">Repeat</keyword>
<evidence type="ECO:0000256" key="4">
    <source>
        <dbReference type="ARBA" id="ARBA00023242"/>
    </source>
</evidence>
<dbReference type="AlphaFoldDB" id="A0A5N6U9Y0"/>
<dbReference type="PROSITE" id="PS51477">
    <property type="entry name" value="PAH"/>
    <property type="match status" value="1"/>
</dbReference>
<feature type="compositionally biased region" description="Polar residues" evidence="6">
    <location>
        <begin position="86"/>
        <end position="106"/>
    </location>
</feature>
<accession>A0A5N6U9Y0</accession>
<dbReference type="Proteomes" id="UP000326950">
    <property type="component" value="Unassembled WGS sequence"/>
</dbReference>
<evidence type="ECO:0000256" key="3">
    <source>
        <dbReference type="ARBA" id="ARBA00022737"/>
    </source>
</evidence>
<reference evidence="8 9" key="1">
    <citation type="submission" date="2019-04" db="EMBL/GenBank/DDBJ databases">
        <title>Friends and foes A comparative genomics study of 23 Aspergillus species from section Flavi.</title>
        <authorList>
            <consortium name="DOE Joint Genome Institute"/>
            <person name="Kjaerbolling I."/>
            <person name="Vesth T."/>
            <person name="Frisvad J.C."/>
            <person name="Nybo J.L."/>
            <person name="Theobald S."/>
            <person name="Kildgaard S."/>
            <person name="Isbrandt T."/>
            <person name="Kuo A."/>
            <person name="Sato A."/>
            <person name="Lyhne E.K."/>
            <person name="Kogle M.E."/>
            <person name="Wiebenga A."/>
            <person name="Kun R.S."/>
            <person name="Lubbers R.J."/>
            <person name="Makela M.R."/>
            <person name="Barry K."/>
            <person name="Chovatia M."/>
            <person name="Clum A."/>
            <person name="Daum C."/>
            <person name="Haridas S."/>
            <person name="He G."/>
            <person name="LaButti K."/>
            <person name="Lipzen A."/>
            <person name="Mondo S."/>
            <person name="Riley R."/>
            <person name="Salamov A."/>
            <person name="Simmons B.A."/>
            <person name="Magnuson J.K."/>
            <person name="Henrissat B."/>
            <person name="Mortensen U.H."/>
            <person name="Larsen T.O."/>
            <person name="Devries R.P."/>
            <person name="Grigoriev I.V."/>
            <person name="Machida M."/>
            <person name="Baker S.E."/>
            <person name="Andersen M.R."/>
        </authorList>
    </citation>
    <scope>NUCLEOTIDE SEQUENCE [LARGE SCALE GENOMIC DNA]</scope>
    <source>
        <strain evidence="8 9">CBS 117626</strain>
    </source>
</reference>
<dbReference type="InterPro" id="IPR039774">
    <property type="entry name" value="Sin3-like"/>
</dbReference>
<sequence length="217" mass="24644">MVSRRVLSWRRLFLILNILYGISVALEHPTVLERASSRNLTYTLKLEGDDTTRPLAQKEFWLLSNKVDLVKTRPELVERSRPAIDASQTERLPSSVEASRSTTSTTDQRKTKEGVTSGRIAPTGMSSSKPGRSSHKGSGNDGCVGLMDAVTFVNKVKDRFAERPELFSEFLLILQAYERESLPLRKVYEQVEELFDAEPDLMKDFKKFLPETTAYKR</sequence>
<comment type="subcellular location">
    <subcellularLocation>
        <location evidence="1 5">Nucleus</location>
    </subcellularLocation>
</comment>